<sequence length="134" mass="15253">MKATENRKVNEINEILLPLSKNLKNVEGFVIVSKDSLVKVGNIDGEDLEIISRHMAVVMGSSEMLYKRFNDEVEYIEIKGKKHKIILYNLDDFIFAVVGNIKADEIKDKVMELKFKVNNIDGLTAENIIEEIAL</sequence>
<gene>
    <name evidence="2" type="ORF">HA335_04730</name>
</gene>
<dbReference type="EMBL" id="DUJR01000024">
    <property type="protein sequence ID" value="HII59865.1"/>
    <property type="molecule type" value="Genomic_DNA"/>
</dbReference>
<organism evidence="2 3">
    <name type="scientific">Methanocaldococcus jannaschii</name>
    <dbReference type="NCBI Taxonomy" id="2190"/>
    <lineage>
        <taxon>Archaea</taxon>
        <taxon>Methanobacteriati</taxon>
        <taxon>Methanobacteriota</taxon>
        <taxon>Methanomada group</taxon>
        <taxon>Methanococci</taxon>
        <taxon>Methanococcales</taxon>
        <taxon>Methanocaldococcaceae</taxon>
        <taxon>Methanocaldococcus</taxon>
    </lineage>
</organism>
<evidence type="ECO:0000259" key="1">
    <source>
        <dbReference type="SMART" id="SM00960"/>
    </source>
</evidence>
<dbReference type="SUPFAM" id="SSF103196">
    <property type="entry name" value="Roadblock/LC7 domain"/>
    <property type="match status" value="1"/>
</dbReference>
<dbReference type="RefSeq" id="WP_010870906.1">
    <property type="nucleotide sequence ID" value="NC_000909.1"/>
</dbReference>
<dbReference type="Pfam" id="PF03259">
    <property type="entry name" value="Robl_LC7"/>
    <property type="match status" value="1"/>
</dbReference>
<comment type="caution">
    <text evidence="2">The sequence shown here is derived from an EMBL/GenBank/DDBJ whole genome shotgun (WGS) entry which is preliminary data.</text>
</comment>
<dbReference type="AlphaFoldDB" id="A0A832SUQ2"/>
<feature type="domain" description="Roadblock/LAMTOR2" evidence="1">
    <location>
        <begin position="12"/>
        <end position="99"/>
    </location>
</feature>
<name>A0A832SUQ2_9EURY</name>
<dbReference type="OMA" id="EIISRHM"/>
<accession>A0A832SUQ2</accession>
<reference evidence="2" key="1">
    <citation type="journal article" date="2020" name="bioRxiv">
        <title>A rank-normalized archaeal taxonomy based on genome phylogeny resolves widespread incomplete and uneven classifications.</title>
        <authorList>
            <person name="Rinke C."/>
            <person name="Chuvochina M."/>
            <person name="Mussig A.J."/>
            <person name="Chaumeil P.-A."/>
            <person name="Waite D.W."/>
            <person name="Whitman W.B."/>
            <person name="Parks D.H."/>
            <person name="Hugenholtz P."/>
        </authorList>
    </citation>
    <scope>NUCLEOTIDE SEQUENCE</scope>
    <source>
        <strain evidence="2">UBA8849</strain>
    </source>
</reference>
<evidence type="ECO:0000313" key="3">
    <source>
        <dbReference type="Proteomes" id="UP000645676"/>
    </source>
</evidence>
<dbReference type="SMR" id="A0A832SUQ2"/>
<protein>
    <recommendedName>
        <fullName evidence="1">Roadblock/LAMTOR2 domain-containing protein</fullName>
    </recommendedName>
</protein>
<dbReference type="InterPro" id="IPR004942">
    <property type="entry name" value="Roadblock/LAMTOR2_dom"/>
</dbReference>
<dbReference type="Proteomes" id="UP000645676">
    <property type="component" value="Unassembled WGS sequence"/>
</dbReference>
<proteinExistence type="predicted"/>
<evidence type="ECO:0000313" key="2">
    <source>
        <dbReference type="EMBL" id="HII59865.1"/>
    </source>
</evidence>
<dbReference type="Gene3D" id="3.30.450.30">
    <property type="entry name" value="Dynein light chain 2a, cytoplasmic"/>
    <property type="match status" value="1"/>
</dbReference>
<dbReference type="SMART" id="SM00960">
    <property type="entry name" value="Robl_LC7"/>
    <property type="match status" value="1"/>
</dbReference>